<dbReference type="Proteomes" id="UP001347796">
    <property type="component" value="Unassembled WGS sequence"/>
</dbReference>
<comment type="caution">
    <text evidence="1">The sequence shown here is derived from an EMBL/GenBank/DDBJ whole genome shotgun (WGS) entry which is preliminary data.</text>
</comment>
<gene>
    <name evidence="1" type="ORF">SNE40_020415</name>
</gene>
<dbReference type="PANTHER" id="PTHR47526:SF4">
    <property type="entry name" value="SWIM-TYPE DOMAIN-CONTAINING PROTEIN"/>
    <property type="match status" value="1"/>
</dbReference>
<dbReference type="AlphaFoldDB" id="A0AAN8G4A7"/>
<keyword evidence="2" id="KW-1185">Reference proteome</keyword>
<evidence type="ECO:0008006" key="3">
    <source>
        <dbReference type="Google" id="ProtNLM"/>
    </source>
</evidence>
<dbReference type="EMBL" id="JAZGQO010000015">
    <property type="protein sequence ID" value="KAK6169342.1"/>
    <property type="molecule type" value="Genomic_DNA"/>
</dbReference>
<accession>A0AAN8G4A7</accession>
<dbReference type="PANTHER" id="PTHR47526">
    <property type="entry name" value="ATP-DEPENDENT DNA HELICASE"/>
    <property type="match status" value="1"/>
</dbReference>
<evidence type="ECO:0000313" key="2">
    <source>
        <dbReference type="Proteomes" id="UP001347796"/>
    </source>
</evidence>
<reference evidence="1 2" key="1">
    <citation type="submission" date="2024-01" db="EMBL/GenBank/DDBJ databases">
        <title>The genome of the rayed Mediterranean limpet Patella caerulea (Linnaeus, 1758).</title>
        <authorList>
            <person name="Anh-Thu Weber A."/>
            <person name="Halstead-Nussloch G."/>
        </authorList>
    </citation>
    <scope>NUCLEOTIDE SEQUENCE [LARGE SCALE GENOMIC DNA]</scope>
    <source>
        <strain evidence="1">AATW-2023a</strain>
        <tissue evidence="1">Whole specimen</tissue>
    </source>
</reference>
<organism evidence="1 2">
    <name type="scientific">Patella caerulea</name>
    <name type="common">Rayed Mediterranean limpet</name>
    <dbReference type="NCBI Taxonomy" id="87958"/>
    <lineage>
        <taxon>Eukaryota</taxon>
        <taxon>Metazoa</taxon>
        <taxon>Spiralia</taxon>
        <taxon>Lophotrochozoa</taxon>
        <taxon>Mollusca</taxon>
        <taxon>Gastropoda</taxon>
        <taxon>Patellogastropoda</taxon>
        <taxon>Patelloidea</taxon>
        <taxon>Patellidae</taxon>
        <taxon>Patella</taxon>
    </lineage>
</organism>
<sequence>MNDSCLQPWIICENDGNVISGHCTCMTGVAEVCSHVEALLFYIEAAVKMCNSQSVTEKKANWLPASVQKIQYKTVQDIDFTSAKTKKKKSDNGPVTTPAEIKVKKLPNVSEPSADELSELFESLHNSGEKSVILSLVPGYACHFRPKALNKKNPQV</sequence>
<proteinExistence type="predicted"/>
<evidence type="ECO:0000313" key="1">
    <source>
        <dbReference type="EMBL" id="KAK6169342.1"/>
    </source>
</evidence>
<protein>
    <recommendedName>
        <fullName evidence="3">SWIM-type domain-containing protein</fullName>
    </recommendedName>
</protein>
<name>A0AAN8G4A7_PATCE</name>